<comment type="caution">
    <text evidence="1">The sequence shown here is derived from an EMBL/GenBank/DDBJ whole genome shotgun (WGS) entry which is preliminary data.</text>
</comment>
<keyword evidence="2" id="KW-1185">Reference proteome</keyword>
<protein>
    <submittedName>
        <fullName evidence="1">Uncharacterized protein</fullName>
    </submittedName>
</protein>
<name>A0A918PCK0_9ACTN</name>
<sequence>MDQVDVVEAAGRVVRRRGRRGGDRLHGARVEVVDAQAALLGGGDDQGAGAWGLRQIAGSSALAEPPASSSYSVAVSAVGRTDGRDDSSPAEAAYAWTGSAVPAAATAVASASDTLPPIRIRAFLPVRDVTTTPLLFVQSMTIRGD</sequence>
<reference evidence="1" key="2">
    <citation type="submission" date="2020-09" db="EMBL/GenBank/DDBJ databases">
        <authorList>
            <person name="Sun Q."/>
            <person name="Ohkuma M."/>
        </authorList>
    </citation>
    <scope>NUCLEOTIDE SEQUENCE</scope>
    <source>
        <strain evidence="1">JCM 4815</strain>
    </source>
</reference>
<reference evidence="1" key="1">
    <citation type="journal article" date="2014" name="Int. J. Syst. Evol. Microbiol.">
        <title>Complete genome sequence of Corynebacterium casei LMG S-19264T (=DSM 44701T), isolated from a smear-ripened cheese.</title>
        <authorList>
            <consortium name="US DOE Joint Genome Institute (JGI-PGF)"/>
            <person name="Walter F."/>
            <person name="Albersmeier A."/>
            <person name="Kalinowski J."/>
            <person name="Ruckert C."/>
        </authorList>
    </citation>
    <scope>NUCLEOTIDE SEQUENCE</scope>
    <source>
        <strain evidence="1">JCM 4815</strain>
    </source>
</reference>
<evidence type="ECO:0000313" key="1">
    <source>
        <dbReference type="EMBL" id="GGY99712.1"/>
    </source>
</evidence>
<gene>
    <name evidence="1" type="ORF">GCM10010365_18040</name>
</gene>
<organism evidence="1 2">
    <name type="scientific">Streptomyces poonensis</name>
    <dbReference type="NCBI Taxonomy" id="68255"/>
    <lineage>
        <taxon>Bacteria</taxon>
        <taxon>Bacillati</taxon>
        <taxon>Actinomycetota</taxon>
        <taxon>Actinomycetes</taxon>
        <taxon>Kitasatosporales</taxon>
        <taxon>Streptomycetaceae</taxon>
        <taxon>Streptomyces</taxon>
    </lineage>
</organism>
<dbReference type="EMBL" id="BMVW01000002">
    <property type="protein sequence ID" value="GGY99712.1"/>
    <property type="molecule type" value="Genomic_DNA"/>
</dbReference>
<dbReference type="AlphaFoldDB" id="A0A918PCK0"/>
<proteinExistence type="predicted"/>
<evidence type="ECO:0000313" key="2">
    <source>
        <dbReference type="Proteomes" id="UP000622166"/>
    </source>
</evidence>
<dbReference type="Proteomes" id="UP000622166">
    <property type="component" value="Unassembled WGS sequence"/>
</dbReference>
<accession>A0A918PCK0</accession>